<evidence type="ECO:0000256" key="3">
    <source>
        <dbReference type="SAM" id="SignalP"/>
    </source>
</evidence>
<proteinExistence type="inferred from homology"/>
<reference evidence="4" key="1">
    <citation type="submission" date="2021-12" db="EMBL/GenBank/DDBJ databases">
        <title>Enterovibrio ZSDZ35 sp. nov. and Enterovibrio ZSDZ42 sp. nov., isolated from coastal seawater in Qingdao.</title>
        <authorList>
            <person name="Zhang P."/>
        </authorList>
    </citation>
    <scope>NUCLEOTIDE SEQUENCE</scope>
    <source>
        <strain evidence="4">ZSDZ42</strain>
    </source>
</reference>
<keyword evidence="5" id="KW-1185">Reference proteome</keyword>
<comment type="caution">
    <text evidence="4">The sequence shown here is derived from an EMBL/GenBank/DDBJ whole genome shotgun (WGS) entry which is preliminary data.</text>
</comment>
<evidence type="ECO:0000256" key="1">
    <source>
        <dbReference type="ARBA" id="ARBA00008490"/>
    </source>
</evidence>
<protein>
    <submittedName>
        <fullName evidence="4">DUF2057 domain-containing protein</fullName>
    </submittedName>
</protein>
<dbReference type="PANTHER" id="PTHR38108">
    <property type="entry name" value="UPF0319 PROTEIN YCCT"/>
    <property type="match status" value="1"/>
</dbReference>
<accession>A0ABT5QY94</accession>
<feature type="chain" id="PRO_5045997455" evidence="3">
    <location>
        <begin position="18"/>
        <end position="210"/>
    </location>
</feature>
<dbReference type="Pfam" id="PF09829">
    <property type="entry name" value="DUF2057"/>
    <property type="match status" value="1"/>
</dbReference>
<evidence type="ECO:0000313" key="5">
    <source>
        <dbReference type="Proteomes" id="UP001149400"/>
    </source>
</evidence>
<organism evidence="4 5">
    <name type="scientific">Enterovibrio gelatinilyticus</name>
    <dbReference type="NCBI Taxonomy" id="2899819"/>
    <lineage>
        <taxon>Bacteria</taxon>
        <taxon>Pseudomonadati</taxon>
        <taxon>Pseudomonadota</taxon>
        <taxon>Gammaproteobacteria</taxon>
        <taxon>Vibrionales</taxon>
        <taxon>Vibrionaceae</taxon>
        <taxon>Enterovibrio</taxon>
    </lineage>
</organism>
<gene>
    <name evidence="4" type="ORF">LRP50_07625</name>
</gene>
<dbReference type="PANTHER" id="PTHR38108:SF1">
    <property type="entry name" value="UPF0319 PROTEIN YCCT"/>
    <property type="match status" value="1"/>
</dbReference>
<dbReference type="RefSeq" id="WP_274163862.1">
    <property type="nucleotide sequence ID" value="NZ_JAJUBC010000006.1"/>
</dbReference>
<sequence>MKLLFIGLLALSGVVNAAEITAKNGVEFLVVDGKDVKKISSDADKRLELSPGRHQLVARYDDEVKRGSKNVIFTSKPYVFDLDVTNENVVLNVPKFRFESQAIAFFRNPEWVLENVSTGKTTFISSTLMTGSGFGAFNNMEQVVADYNRQNGIIIEGGEAKDLEEVLVSVDKKGNVDIKGDTVTQLKLWYTKATNEEKKAFKRWMIEQDF</sequence>
<comment type="similarity">
    <text evidence="1">Belongs to the UPF0319 family.</text>
</comment>
<evidence type="ECO:0000256" key="2">
    <source>
        <dbReference type="ARBA" id="ARBA00022729"/>
    </source>
</evidence>
<dbReference type="Proteomes" id="UP001149400">
    <property type="component" value="Unassembled WGS sequence"/>
</dbReference>
<dbReference type="EMBL" id="JAJUBC010000006">
    <property type="protein sequence ID" value="MDD1792994.1"/>
    <property type="molecule type" value="Genomic_DNA"/>
</dbReference>
<name>A0ABT5QY94_9GAMM</name>
<evidence type="ECO:0000313" key="4">
    <source>
        <dbReference type="EMBL" id="MDD1792994.1"/>
    </source>
</evidence>
<feature type="signal peptide" evidence="3">
    <location>
        <begin position="1"/>
        <end position="17"/>
    </location>
</feature>
<keyword evidence="2 3" id="KW-0732">Signal</keyword>
<dbReference type="InterPro" id="IPR018635">
    <property type="entry name" value="UPF0319"/>
</dbReference>